<comment type="caution">
    <text evidence="1">The sequence shown here is derived from an EMBL/GenBank/DDBJ whole genome shotgun (WGS) entry which is preliminary data.</text>
</comment>
<dbReference type="SUPFAM" id="SSF51905">
    <property type="entry name" value="FAD/NAD(P)-binding domain"/>
    <property type="match status" value="1"/>
</dbReference>
<dbReference type="InterPro" id="IPR036188">
    <property type="entry name" value="FAD/NAD-bd_sf"/>
</dbReference>
<dbReference type="Gene3D" id="3.50.50.60">
    <property type="entry name" value="FAD/NAD(P)-binding domain"/>
    <property type="match status" value="1"/>
</dbReference>
<name>A0AAJ0BH52_9PEZI</name>
<accession>A0AAJ0BH52</accession>
<organism evidence="1 2">
    <name type="scientific">Echria macrotheca</name>
    <dbReference type="NCBI Taxonomy" id="438768"/>
    <lineage>
        <taxon>Eukaryota</taxon>
        <taxon>Fungi</taxon>
        <taxon>Dikarya</taxon>
        <taxon>Ascomycota</taxon>
        <taxon>Pezizomycotina</taxon>
        <taxon>Sordariomycetes</taxon>
        <taxon>Sordariomycetidae</taxon>
        <taxon>Sordariales</taxon>
        <taxon>Schizotheciaceae</taxon>
        <taxon>Echria</taxon>
    </lineage>
</organism>
<dbReference type="PANTHER" id="PTHR38688">
    <property type="entry name" value="PYR_REDOX_2 DOMAIN-CONTAINING PROTEIN"/>
    <property type="match status" value="1"/>
</dbReference>
<evidence type="ECO:0000313" key="1">
    <source>
        <dbReference type="EMBL" id="KAK1758184.1"/>
    </source>
</evidence>
<dbReference type="Proteomes" id="UP001239445">
    <property type="component" value="Unassembled WGS sequence"/>
</dbReference>
<proteinExistence type="predicted"/>
<evidence type="ECO:0000313" key="2">
    <source>
        <dbReference type="Proteomes" id="UP001239445"/>
    </source>
</evidence>
<reference evidence="1" key="1">
    <citation type="submission" date="2023-06" db="EMBL/GenBank/DDBJ databases">
        <title>Genome-scale phylogeny and comparative genomics of the fungal order Sordariales.</title>
        <authorList>
            <consortium name="Lawrence Berkeley National Laboratory"/>
            <person name="Hensen N."/>
            <person name="Bonometti L."/>
            <person name="Westerberg I."/>
            <person name="Brannstrom I.O."/>
            <person name="Guillou S."/>
            <person name="Cros-Aarteil S."/>
            <person name="Calhoun S."/>
            <person name="Haridas S."/>
            <person name="Kuo A."/>
            <person name="Mondo S."/>
            <person name="Pangilinan J."/>
            <person name="Riley R."/>
            <person name="Labutti K."/>
            <person name="Andreopoulos B."/>
            <person name="Lipzen A."/>
            <person name="Chen C."/>
            <person name="Yanf M."/>
            <person name="Daum C."/>
            <person name="Ng V."/>
            <person name="Clum A."/>
            <person name="Steindorff A."/>
            <person name="Ohm R."/>
            <person name="Martin F."/>
            <person name="Silar P."/>
            <person name="Natvig D."/>
            <person name="Lalanne C."/>
            <person name="Gautier V."/>
            <person name="Ament-Velasquez S.L."/>
            <person name="Kruys A."/>
            <person name="Hutchinson M.I."/>
            <person name="Powell A.J."/>
            <person name="Barry K."/>
            <person name="Miller A.N."/>
            <person name="Grigoriev I.V."/>
            <person name="Debuchy R."/>
            <person name="Gladieux P."/>
            <person name="Thoren M.H."/>
            <person name="Johannesson H."/>
        </authorList>
    </citation>
    <scope>NUCLEOTIDE SEQUENCE</scope>
    <source>
        <strain evidence="1">PSN4</strain>
    </source>
</reference>
<dbReference type="PANTHER" id="PTHR38688:SF1">
    <property type="entry name" value="FAD_NAD(P)-BINDING DOMAIN-CONTAINING PROTEIN"/>
    <property type="match status" value="1"/>
</dbReference>
<dbReference type="InterPro" id="IPR053275">
    <property type="entry name" value="Agnestin_monoxygenase"/>
</dbReference>
<protein>
    <submittedName>
        <fullName evidence="1">Pyridine nucleotide-disulfide oxidoreductase-domain-containing protein</fullName>
    </submittedName>
</protein>
<dbReference type="EMBL" id="MU839829">
    <property type="protein sequence ID" value="KAK1758184.1"/>
    <property type="molecule type" value="Genomic_DNA"/>
</dbReference>
<gene>
    <name evidence="1" type="ORF">QBC47DRAFT_133943</name>
</gene>
<sequence length="444" mass="48967">MHPIPTRARGIAALAHRINLTRWRNSHQFFFCASVSARNYHGSRDNTAAVVVGAGPAGIAVVGNLLEHLPADAGKITWIDPEFNAGRIRNYGQVPSNTKIGLFLEYARALEPFREIYEKSPKQNAIRVLEAMPKDETCSLGYAGDMLRQLTQGLAAHERINKVTAHVVTSERQSDASNWELQLQPPRKTEAETLGSVTSPMVVYCTGSFPTKMQLHPDLTKNGVEQVHLDTALNPPLLAKELVRRQDQDITRVGVIGASHSAVLVLMNLVKLAQTSRPDIRVDWFARSPHFKYAEQKDGWILYDNTGLKGTAAVFARTELDGNKLLTSEAGKIITRIDCSGGLEKEAATIRSRGLGCQYIIPAIGFTPRPIPGFASNNKPLFNHRTGAFEDHAGGLIKGLYGAGIAFPEQVTDPAGHTEYAVGFWKFMRFLRRVVPEWVAKEAR</sequence>
<dbReference type="AlphaFoldDB" id="A0AAJ0BH52"/>
<keyword evidence="2" id="KW-1185">Reference proteome</keyword>